<dbReference type="AlphaFoldDB" id="A0AAD6B8T1"/>
<name>A0AAD6B8T1_9TELE</name>
<sequence length="105" mass="11070">MKGNIPSNVPPSSPLLPSATAPSSLSPLQPLNLYSQAAHHAGPSVESRKPGWELGAFCLQAKNERVKTSSRSTFPASSCLKAAPFSHQGLELTLAAVGWFFVVVI</sequence>
<keyword evidence="3" id="KW-1185">Reference proteome</keyword>
<reference evidence="2" key="1">
    <citation type="submission" date="2022-11" db="EMBL/GenBank/DDBJ databases">
        <title>Chromosome-level genome of Pogonophryne albipinna.</title>
        <authorList>
            <person name="Jo E."/>
        </authorList>
    </citation>
    <scope>NUCLEOTIDE SEQUENCE</scope>
    <source>
        <strain evidence="2">SGF0006</strain>
        <tissue evidence="2">Muscle</tissue>
    </source>
</reference>
<accession>A0AAD6B8T1</accession>
<gene>
    <name evidence="2" type="ORF">JOQ06_002354</name>
</gene>
<evidence type="ECO:0000313" key="3">
    <source>
        <dbReference type="Proteomes" id="UP001219934"/>
    </source>
</evidence>
<comment type="caution">
    <text evidence="2">The sequence shown here is derived from an EMBL/GenBank/DDBJ whole genome shotgun (WGS) entry which is preliminary data.</text>
</comment>
<proteinExistence type="predicted"/>
<feature type="region of interest" description="Disordered" evidence="1">
    <location>
        <begin position="1"/>
        <end position="24"/>
    </location>
</feature>
<evidence type="ECO:0000256" key="1">
    <source>
        <dbReference type="SAM" id="MobiDB-lite"/>
    </source>
</evidence>
<dbReference type="Proteomes" id="UP001219934">
    <property type="component" value="Unassembled WGS sequence"/>
</dbReference>
<feature type="compositionally biased region" description="Low complexity" evidence="1">
    <location>
        <begin position="15"/>
        <end position="24"/>
    </location>
</feature>
<dbReference type="EMBL" id="JAPTMU010000009">
    <property type="protein sequence ID" value="KAJ4937722.1"/>
    <property type="molecule type" value="Genomic_DNA"/>
</dbReference>
<protein>
    <submittedName>
        <fullName evidence="2">Uncharacterized protein</fullName>
    </submittedName>
</protein>
<organism evidence="2 3">
    <name type="scientific">Pogonophryne albipinna</name>
    <dbReference type="NCBI Taxonomy" id="1090488"/>
    <lineage>
        <taxon>Eukaryota</taxon>
        <taxon>Metazoa</taxon>
        <taxon>Chordata</taxon>
        <taxon>Craniata</taxon>
        <taxon>Vertebrata</taxon>
        <taxon>Euteleostomi</taxon>
        <taxon>Actinopterygii</taxon>
        <taxon>Neopterygii</taxon>
        <taxon>Teleostei</taxon>
        <taxon>Neoteleostei</taxon>
        <taxon>Acanthomorphata</taxon>
        <taxon>Eupercaria</taxon>
        <taxon>Perciformes</taxon>
        <taxon>Notothenioidei</taxon>
        <taxon>Pogonophryne</taxon>
    </lineage>
</organism>
<evidence type="ECO:0000313" key="2">
    <source>
        <dbReference type="EMBL" id="KAJ4937722.1"/>
    </source>
</evidence>